<dbReference type="InterPro" id="IPR017953">
    <property type="entry name" value="Carbohydrate_kinase_pred_CS"/>
</dbReference>
<keyword evidence="5 6" id="KW-0456">Lyase</keyword>
<dbReference type="PROSITE" id="PS01050">
    <property type="entry name" value="YJEF_C_2"/>
    <property type="match status" value="1"/>
</dbReference>
<dbReference type="GO" id="GO:0110051">
    <property type="term" value="P:metabolite repair"/>
    <property type="evidence" value="ECO:0007669"/>
    <property type="project" value="TreeGrafter"/>
</dbReference>
<dbReference type="InterPro" id="IPR000631">
    <property type="entry name" value="CARKD"/>
</dbReference>
<proteinExistence type="inferred from homology"/>
<dbReference type="GO" id="GO:0005524">
    <property type="term" value="F:ATP binding"/>
    <property type="evidence" value="ECO:0007669"/>
    <property type="project" value="UniProtKB-KW"/>
</dbReference>
<dbReference type="HAMAP" id="MF_01965">
    <property type="entry name" value="NADHX_dehydratase"/>
    <property type="match status" value="1"/>
</dbReference>
<dbReference type="CDD" id="cd01171">
    <property type="entry name" value="YXKO-related"/>
    <property type="match status" value="1"/>
</dbReference>
<feature type="binding site" evidence="6">
    <location>
        <begin position="191"/>
        <end position="195"/>
    </location>
    <ligand>
        <name>AMP</name>
        <dbReference type="ChEBI" id="CHEBI:456215"/>
    </ligand>
</feature>
<comment type="function">
    <text evidence="6">Catalyzes the dehydration of the S-form of NAD(P)HX at the expense of ADP, which is converted to AMP. Together with NAD(P)HX epimerase, which catalyzes the epimerization of the S- and R-forms, the enzyme allows the repair of both epimers of NAD(P)HX, a damaged form of NAD(P)H that is a result of enzymatic or heat-dependent hydration.</text>
</comment>
<dbReference type="GO" id="GO:0046496">
    <property type="term" value="P:nicotinamide nucleotide metabolic process"/>
    <property type="evidence" value="ECO:0007669"/>
    <property type="project" value="UniProtKB-UniRule"/>
</dbReference>
<evidence type="ECO:0000256" key="4">
    <source>
        <dbReference type="ARBA" id="ARBA00023027"/>
    </source>
</evidence>
<dbReference type="EC" id="4.2.1.136" evidence="6"/>
<dbReference type="PROSITE" id="PS51383">
    <property type="entry name" value="YJEF_C_3"/>
    <property type="match status" value="1"/>
</dbReference>
<gene>
    <name evidence="8" type="primary">nnr</name>
    <name evidence="6" type="synonym">nnrD</name>
    <name evidence="8" type="ORF">AOLFYP35_00809</name>
</gene>
<evidence type="ECO:0000256" key="1">
    <source>
        <dbReference type="ARBA" id="ARBA00022741"/>
    </source>
</evidence>
<feature type="binding site" evidence="6">
    <location>
        <position position="228"/>
    </location>
    <ligand>
        <name>(6S)-NADPHX</name>
        <dbReference type="ChEBI" id="CHEBI:64076"/>
    </ligand>
</feature>
<accession>A0A6N2SED6</accession>
<evidence type="ECO:0000256" key="6">
    <source>
        <dbReference type="HAMAP-Rule" id="MF_01965"/>
    </source>
</evidence>
<comment type="similarity">
    <text evidence="6">Belongs to the NnrD/CARKD family.</text>
</comment>
<dbReference type="InterPro" id="IPR029056">
    <property type="entry name" value="Ribokinase-like"/>
</dbReference>
<comment type="subunit">
    <text evidence="6">Homotetramer.</text>
</comment>
<comment type="catalytic activity">
    <reaction evidence="6">
        <text>(6S)-NADHX + ADP = AMP + phosphate + NADH + H(+)</text>
        <dbReference type="Rhea" id="RHEA:32223"/>
        <dbReference type="ChEBI" id="CHEBI:15378"/>
        <dbReference type="ChEBI" id="CHEBI:43474"/>
        <dbReference type="ChEBI" id="CHEBI:57945"/>
        <dbReference type="ChEBI" id="CHEBI:64074"/>
        <dbReference type="ChEBI" id="CHEBI:456215"/>
        <dbReference type="ChEBI" id="CHEBI:456216"/>
        <dbReference type="EC" id="4.2.1.136"/>
    </reaction>
</comment>
<evidence type="ECO:0000256" key="3">
    <source>
        <dbReference type="ARBA" id="ARBA00022857"/>
    </source>
</evidence>
<protein>
    <recommendedName>
        <fullName evidence="6">ADP-dependent (S)-NAD(P)H-hydrate dehydratase</fullName>
        <ecNumber evidence="6">4.2.1.136</ecNumber>
    </recommendedName>
    <alternativeName>
        <fullName evidence="6">ADP-dependent NAD(P)HX dehydratase</fullName>
    </alternativeName>
</protein>
<evidence type="ECO:0000259" key="7">
    <source>
        <dbReference type="PROSITE" id="PS51383"/>
    </source>
</evidence>
<dbReference type="AlphaFoldDB" id="A0A6N2SED6"/>
<feature type="domain" description="YjeF C-terminal" evidence="7">
    <location>
        <begin position="9"/>
        <end position="304"/>
    </location>
</feature>
<dbReference type="Pfam" id="PF01256">
    <property type="entry name" value="Carb_kinase"/>
    <property type="match status" value="1"/>
</dbReference>
<sequence>MAEQIPLFDPQSAREFLFVPSADEDKYRRGVVGVVAGSDTYPGAGLLATLAASNTGVGMVRLNSTRRVEDLVLHYAPGVVTVGGRIQSGVIGPGCTNERYEDYRELAQFCVDSKLPLVIDAGALDLVKGLRDYADAHSRSLSRTILTPHHGEAARLLTQLGSPRSRADIDANPAASAKELASLTGAIILLKSATTLCSYLHHDQGSRTQEILSIPQETPWSGVAGSGDVLAGTVAGIAAGFQARAERRQGNPSISEAECASLASLGAWVHAQAALLASVGSEGKACPIQAIDIARALPEIIGGLCS</sequence>
<reference evidence="8" key="1">
    <citation type="submission" date="2019-11" db="EMBL/GenBank/DDBJ databases">
        <authorList>
            <person name="Feng L."/>
        </authorList>
    </citation>
    <scope>NUCLEOTIDE SEQUENCE</scope>
    <source>
        <strain evidence="8">AodontolyticusLFYP35</strain>
    </source>
</reference>
<dbReference type="GO" id="GO:0052856">
    <property type="term" value="F:NAD(P)HX epimerase activity"/>
    <property type="evidence" value="ECO:0007669"/>
    <property type="project" value="TreeGrafter"/>
</dbReference>
<feature type="binding site" evidence="6">
    <location>
        <position position="44"/>
    </location>
    <ligand>
        <name>(6S)-NADPHX</name>
        <dbReference type="ChEBI" id="CHEBI:64076"/>
    </ligand>
</feature>
<organism evidence="8">
    <name type="scientific">Schaalia odontolytica</name>
    <dbReference type="NCBI Taxonomy" id="1660"/>
    <lineage>
        <taxon>Bacteria</taxon>
        <taxon>Bacillati</taxon>
        <taxon>Actinomycetota</taxon>
        <taxon>Actinomycetes</taxon>
        <taxon>Actinomycetales</taxon>
        <taxon>Actinomycetaceae</taxon>
        <taxon>Schaalia</taxon>
    </lineage>
</organism>
<dbReference type="GO" id="GO:0052855">
    <property type="term" value="F:ADP-dependent NAD(P)H-hydrate dehydratase activity"/>
    <property type="evidence" value="ECO:0007669"/>
    <property type="project" value="UniProtKB-UniRule"/>
</dbReference>
<dbReference type="Gene3D" id="3.40.1190.20">
    <property type="match status" value="1"/>
</dbReference>
<feature type="binding site" evidence="6">
    <location>
        <position position="227"/>
    </location>
    <ligand>
        <name>AMP</name>
        <dbReference type="ChEBI" id="CHEBI:456215"/>
    </ligand>
</feature>
<keyword evidence="2 6" id="KW-0067">ATP-binding</keyword>
<evidence type="ECO:0000313" key="8">
    <source>
        <dbReference type="EMBL" id="VYS91344.1"/>
    </source>
</evidence>
<comment type="cofactor">
    <cofactor evidence="6">
        <name>Mg(2+)</name>
        <dbReference type="ChEBI" id="CHEBI:18420"/>
    </cofactor>
</comment>
<name>A0A6N2SED6_9ACTO</name>
<keyword evidence="3 6" id="KW-0521">NADP</keyword>
<feature type="binding site" evidence="6">
    <location>
        <position position="94"/>
    </location>
    <ligand>
        <name>(6S)-NADPHX</name>
        <dbReference type="ChEBI" id="CHEBI:64076"/>
    </ligand>
</feature>
<dbReference type="PANTHER" id="PTHR12592:SF0">
    <property type="entry name" value="ATP-DEPENDENT (S)-NAD(P)H-HYDRATE DEHYDRATASE"/>
    <property type="match status" value="1"/>
</dbReference>
<keyword evidence="4 6" id="KW-0520">NAD</keyword>
<keyword evidence="1 6" id="KW-0547">Nucleotide-binding</keyword>
<dbReference type="EMBL" id="CACRSM010000002">
    <property type="protein sequence ID" value="VYS91344.1"/>
    <property type="molecule type" value="Genomic_DNA"/>
</dbReference>
<evidence type="ECO:0000256" key="5">
    <source>
        <dbReference type="ARBA" id="ARBA00023239"/>
    </source>
</evidence>
<dbReference type="SUPFAM" id="SSF53613">
    <property type="entry name" value="Ribokinase-like"/>
    <property type="match status" value="1"/>
</dbReference>
<comment type="catalytic activity">
    <reaction evidence="6">
        <text>(6S)-NADPHX + ADP = AMP + phosphate + NADPH + H(+)</text>
        <dbReference type="Rhea" id="RHEA:32235"/>
        <dbReference type="ChEBI" id="CHEBI:15378"/>
        <dbReference type="ChEBI" id="CHEBI:43474"/>
        <dbReference type="ChEBI" id="CHEBI:57783"/>
        <dbReference type="ChEBI" id="CHEBI:64076"/>
        <dbReference type="ChEBI" id="CHEBI:456215"/>
        <dbReference type="ChEBI" id="CHEBI:456216"/>
        <dbReference type="EC" id="4.2.1.136"/>
    </reaction>
</comment>
<dbReference type="PANTHER" id="PTHR12592">
    <property type="entry name" value="ATP-DEPENDENT (S)-NAD(P)H-HYDRATE DEHYDRATASE FAMILY MEMBER"/>
    <property type="match status" value="1"/>
</dbReference>
<feature type="binding site" evidence="6">
    <location>
        <position position="149"/>
    </location>
    <ligand>
        <name>(6S)-NADPHX</name>
        <dbReference type="ChEBI" id="CHEBI:64076"/>
    </ligand>
</feature>
<evidence type="ECO:0000256" key="2">
    <source>
        <dbReference type="ARBA" id="ARBA00022840"/>
    </source>
</evidence>